<sequence length="152" mass="16787">MSLATRPAPVVDNWNRPFWQACGERRLILQRCTATGRCFFPPAPVSPFTGRPEWEWTEASGQGELWSFVVFHQNYFAGMKDEMPYPVVMVKLDEGPFLLTNLDGMTAADARIGMRLEVRFPGGPEGFLLPQFGPVEAPPMEASVEAPVGAAA</sequence>
<feature type="domain" description="ChsH2 rubredoxin-like zinc ribbon" evidence="2">
    <location>
        <begin position="19"/>
        <end position="45"/>
    </location>
</feature>
<feature type="domain" description="ChsH2 C-terminal OB-fold" evidence="1">
    <location>
        <begin position="56"/>
        <end position="120"/>
    </location>
</feature>
<dbReference type="InterPro" id="IPR002878">
    <property type="entry name" value="ChsH2_C"/>
</dbReference>
<name>A0ABX1F419_9PROT</name>
<gene>
    <name evidence="3" type="ORF">HB662_19870</name>
</gene>
<dbReference type="InterPro" id="IPR022002">
    <property type="entry name" value="ChsH2_Znr"/>
</dbReference>
<dbReference type="Pfam" id="PF12172">
    <property type="entry name" value="zf-ChsH2"/>
    <property type="match status" value="1"/>
</dbReference>
<evidence type="ECO:0000259" key="1">
    <source>
        <dbReference type="Pfam" id="PF01796"/>
    </source>
</evidence>
<proteinExistence type="predicted"/>
<evidence type="ECO:0000313" key="4">
    <source>
        <dbReference type="Proteomes" id="UP000765160"/>
    </source>
</evidence>
<comment type="caution">
    <text evidence="3">The sequence shown here is derived from an EMBL/GenBank/DDBJ whole genome shotgun (WGS) entry which is preliminary data.</text>
</comment>
<dbReference type="InterPro" id="IPR012340">
    <property type="entry name" value="NA-bd_OB-fold"/>
</dbReference>
<evidence type="ECO:0000313" key="3">
    <source>
        <dbReference type="EMBL" id="NKE47047.1"/>
    </source>
</evidence>
<dbReference type="RefSeq" id="WP_168052009.1">
    <property type="nucleotide sequence ID" value="NZ_JAATJR010000006.1"/>
</dbReference>
<dbReference type="Pfam" id="PF01796">
    <property type="entry name" value="OB_ChsH2_C"/>
    <property type="match status" value="1"/>
</dbReference>
<dbReference type="PANTHER" id="PTHR34075:SF5">
    <property type="entry name" value="BLR3430 PROTEIN"/>
    <property type="match status" value="1"/>
</dbReference>
<reference evidence="3 4" key="1">
    <citation type="submission" date="2020-03" db="EMBL/GenBank/DDBJ databases">
        <title>Roseomonas selenitidurans sp. nov. isolated from soil.</title>
        <authorList>
            <person name="Liu H."/>
        </authorList>
    </citation>
    <scope>NUCLEOTIDE SEQUENCE [LARGE SCALE GENOMIC DNA]</scope>
    <source>
        <strain evidence="3 4">JCM 15073</strain>
    </source>
</reference>
<evidence type="ECO:0008006" key="5">
    <source>
        <dbReference type="Google" id="ProtNLM"/>
    </source>
</evidence>
<protein>
    <recommendedName>
        <fullName evidence="5">DUF35 domain-containing protein</fullName>
    </recommendedName>
</protein>
<keyword evidence="4" id="KW-1185">Reference proteome</keyword>
<dbReference type="EMBL" id="JAAVTX010000006">
    <property type="protein sequence ID" value="NKE47047.1"/>
    <property type="molecule type" value="Genomic_DNA"/>
</dbReference>
<dbReference type="PANTHER" id="PTHR34075">
    <property type="entry name" value="BLR3430 PROTEIN"/>
    <property type="match status" value="1"/>
</dbReference>
<dbReference type="SUPFAM" id="SSF50249">
    <property type="entry name" value="Nucleic acid-binding proteins"/>
    <property type="match status" value="1"/>
</dbReference>
<accession>A0ABX1F419</accession>
<dbReference type="InterPro" id="IPR052513">
    <property type="entry name" value="Thioester_dehydratase-like"/>
</dbReference>
<evidence type="ECO:0000259" key="2">
    <source>
        <dbReference type="Pfam" id="PF12172"/>
    </source>
</evidence>
<dbReference type="Proteomes" id="UP000765160">
    <property type="component" value="Unassembled WGS sequence"/>
</dbReference>
<dbReference type="Gene3D" id="6.10.30.10">
    <property type="match status" value="1"/>
</dbReference>
<organism evidence="3 4">
    <name type="scientific">Falsiroseomonas frigidaquae</name>
    <dbReference type="NCBI Taxonomy" id="487318"/>
    <lineage>
        <taxon>Bacteria</taxon>
        <taxon>Pseudomonadati</taxon>
        <taxon>Pseudomonadota</taxon>
        <taxon>Alphaproteobacteria</taxon>
        <taxon>Acetobacterales</taxon>
        <taxon>Roseomonadaceae</taxon>
        <taxon>Falsiroseomonas</taxon>
    </lineage>
</organism>